<feature type="transmembrane region" description="Helical" evidence="5">
    <location>
        <begin position="62"/>
        <end position="83"/>
    </location>
</feature>
<feature type="transmembrane region" description="Helical" evidence="5">
    <location>
        <begin position="243"/>
        <end position="263"/>
    </location>
</feature>
<dbReference type="PIRSF" id="PIRSF006060">
    <property type="entry name" value="AA_transporter"/>
    <property type="match status" value="1"/>
</dbReference>
<dbReference type="InterPro" id="IPR002293">
    <property type="entry name" value="AA/rel_permease1"/>
</dbReference>
<dbReference type="Pfam" id="PF13520">
    <property type="entry name" value="AA_permease_2"/>
    <property type="match status" value="1"/>
</dbReference>
<proteinExistence type="predicted"/>
<evidence type="ECO:0000256" key="4">
    <source>
        <dbReference type="ARBA" id="ARBA00023136"/>
    </source>
</evidence>
<dbReference type="PANTHER" id="PTHR11785:SF512">
    <property type="entry name" value="SOBREMESA, ISOFORM B"/>
    <property type="match status" value="1"/>
</dbReference>
<feature type="transmembrane region" description="Helical" evidence="5">
    <location>
        <begin position="428"/>
        <end position="448"/>
    </location>
</feature>
<keyword evidence="4 5" id="KW-0472">Membrane</keyword>
<evidence type="ECO:0000313" key="6">
    <source>
        <dbReference type="EMBL" id="VCU68510.1"/>
    </source>
</evidence>
<feature type="transmembrane region" description="Helical" evidence="5">
    <location>
        <begin position="31"/>
        <end position="56"/>
    </location>
</feature>
<keyword evidence="2 5" id="KW-0812">Transmembrane</keyword>
<feature type="transmembrane region" description="Helical" evidence="5">
    <location>
        <begin position="371"/>
        <end position="391"/>
    </location>
</feature>
<dbReference type="Proteomes" id="UP000277294">
    <property type="component" value="Unassembled WGS sequence"/>
</dbReference>
<organism evidence="6 7">
    <name type="scientific">Pigmentiphaga humi</name>
    <dbReference type="NCBI Taxonomy" id="2478468"/>
    <lineage>
        <taxon>Bacteria</taxon>
        <taxon>Pseudomonadati</taxon>
        <taxon>Pseudomonadota</taxon>
        <taxon>Betaproteobacteria</taxon>
        <taxon>Burkholderiales</taxon>
        <taxon>Alcaligenaceae</taxon>
        <taxon>Pigmentiphaga</taxon>
    </lineage>
</organism>
<dbReference type="Gene3D" id="1.20.1740.10">
    <property type="entry name" value="Amino acid/polyamine transporter I"/>
    <property type="match status" value="1"/>
</dbReference>
<feature type="transmembrane region" description="Helical" evidence="5">
    <location>
        <begin position="171"/>
        <end position="191"/>
    </location>
</feature>
<dbReference type="RefSeq" id="WP_124077751.1">
    <property type="nucleotide sequence ID" value="NZ_UWPJ01000006.1"/>
</dbReference>
<keyword evidence="7" id="KW-1185">Reference proteome</keyword>
<comment type="subcellular location">
    <subcellularLocation>
        <location evidence="1">Membrane</location>
        <topology evidence="1">Multi-pass membrane protein</topology>
    </subcellularLocation>
</comment>
<evidence type="ECO:0000256" key="2">
    <source>
        <dbReference type="ARBA" id="ARBA00022692"/>
    </source>
</evidence>
<protein>
    <submittedName>
        <fullName evidence="6">Serine/threonine exchanger SteT</fullName>
    </submittedName>
</protein>
<dbReference type="GO" id="GO:0016020">
    <property type="term" value="C:membrane"/>
    <property type="evidence" value="ECO:0007669"/>
    <property type="project" value="UniProtKB-SubCell"/>
</dbReference>
<evidence type="ECO:0000256" key="5">
    <source>
        <dbReference type="SAM" id="Phobius"/>
    </source>
</evidence>
<dbReference type="EMBL" id="UWPJ01000006">
    <property type="protein sequence ID" value="VCU68510.1"/>
    <property type="molecule type" value="Genomic_DNA"/>
</dbReference>
<feature type="transmembrane region" description="Helical" evidence="5">
    <location>
        <begin position="344"/>
        <end position="365"/>
    </location>
</feature>
<feature type="transmembrane region" description="Helical" evidence="5">
    <location>
        <begin position="403"/>
        <end position="422"/>
    </location>
</feature>
<dbReference type="AlphaFoldDB" id="A0A3P4AYJ3"/>
<evidence type="ECO:0000256" key="3">
    <source>
        <dbReference type="ARBA" id="ARBA00022989"/>
    </source>
</evidence>
<name>A0A3P4AYJ3_9BURK</name>
<dbReference type="PANTHER" id="PTHR11785">
    <property type="entry name" value="AMINO ACID TRANSPORTER"/>
    <property type="match status" value="1"/>
</dbReference>
<sequence length="458" mass="47946">MSNALPASATPRPAAPAAQARPAALLGTMDVMALVVGIVIGAGIFSAPALVAAHAGSPETMMLAWALGGVLSIAGALCYAELASTYPHAGGDYHYLRRAFGVRLAFLFAWARLTVIPTGSIALLGYIFGDYASQIYSLGPASPAIYATAIILVLTLVNIAGLRTGKWTQNLLTVLEVGGVVLIIGAGLLLAPGEPPAAPAAASGGASHWGLVLIFVMLTYGGWNEAAYVSAEVMGPSRSLPRALAWSLALIALLYILVNLAYLNVLGQQGMADSPAVAADMMRRVLGEPGAQIIAMLIAISALTSANATILTGARTTYAFGQDTPAFSLLARWHPTWNTPVNALWVQAAISLALVGLGALTRSGFATMVEYTAPVFWLFFVLSGLALFVLRRKEPDVPRPFRVPLYPFTPLLFVATSAYLFYASLRHTGIGALVGVAVLALGLVFMLLQPRHLTRPAP</sequence>
<keyword evidence="3 5" id="KW-1133">Transmembrane helix</keyword>
<evidence type="ECO:0000313" key="7">
    <source>
        <dbReference type="Proteomes" id="UP000277294"/>
    </source>
</evidence>
<accession>A0A3P4AYJ3</accession>
<dbReference type="GO" id="GO:0015179">
    <property type="term" value="F:L-amino acid transmembrane transporter activity"/>
    <property type="evidence" value="ECO:0007669"/>
    <property type="project" value="TreeGrafter"/>
</dbReference>
<reference evidence="6 7" key="1">
    <citation type="submission" date="2018-10" db="EMBL/GenBank/DDBJ databases">
        <authorList>
            <person name="Criscuolo A."/>
        </authorList>
    </citation>
    <scope>NUCLEOTIDE SEQUENCE [LARGE SCALE GENOMIC DNA]</scope>
    <source>
        <strain evidence="6">DnA1</strain>
    </source>
</reference>
<feature type="transmembrane region" description="Helical" evidence="5">
    <location>
        <begin position="291"/>
        <end position="311"/>
    </location>
</feature>
<evidence type="ECO:0000256" key="1">
    <source>
        <dbReference type="ARBA" id="ARBA00004141"/>
    </source>
</evidence>
<dbReference type="InterPro" id="IPR050598">
    <property type="entry name" value="AminoAcid_Transporter"/>
</dbReference>
<gene>
    <name evidence="6" type="primary">steT</name>
    <name evidence="6" type="ORF">PIGHUM_00561</name>
</gene>
<feature type="transmembrane region" description="Helical" evidence="5">
    <location>
        <begin position="140"/>
        <end position="159"/>
    </location>
</feature>
<dbReference type="OrthoDB" id="6743928at2"/>
<feature type="transmembrane region" description="Helical" evidence="5">
    <location>
        <begin position="104"/>
        <end position="128"/>
    </location>
</feature>
<feature type="transmembrane region" description="Helical" evidence="5">
    <location>
        <begin position="211"/>
        <end position="231"/>
    </location>
</feature>